<dbReference type="EMBL" id="FNHH01000028">
    <property type="protein sequence ID" value="SDM91047.1"/>
    <property type="molecule type" value="Genomic_DNA"/>
</dbReference>
<evidence type="ECO:0000313" key="5">
    <source>
        <dbReference type="Proteomes" id="UP000199226"/>
    </source>
</evidence>
<sequence length="305" mass="34136">MIPDYQSIMLPLLQLVSDNQEHKYRDLIENLALKFNVSEAERKELLASGNQSIFDNRVGWAKTYLKKAGLLDSPKRATFVITPIGLQTLRDNPPRIDAKYLRQFPSFLEFQNTSRSESGVDTTPSSTEANEQTPEENLDSAYQRIRTALAAELLKKVLELSPTFFERLVVELLVKMGYGGSIKDAGSAIGKSGDEGIDGTIKEDKLGLDIIYIQAKRWQPGNVVGRPELHKFVGALAGQGAKKGIFITTSNFTKEALTYSPRNETKIVLIDGTQLTQLMIDYNLGCTTQQVYELKKIDSDYFEDE</sequence>
<keyword evidence="5" id="KW-1185">Reference proteome</keyword>
<feature type="domain" description="Restriction endonuclease type IV Mrr" evidence="2">
    <location>
        <begin position="158"/>
        <end position="279"/>
    </location>
</feature>
<dbReference type="GO" id="GO:0015666">
    <property type="term" value="F:restriction endodeoxyribonuclease activity"/>
    <property type="evidence" value="ECO:0007669"/>
    <property type="project" value="TreeGrafter"/>
</dbReference>
<dbReference type="InterPro" id="IPR052906">
    <property type="entry name" value="Type_IV_Methyl-Rstrct_Enzyme"/>
</dbReference>
<dbReference type="InterPro" id="IPR007560">
    <property type="entry name" value="Restrct_endonuc_IV_Mrr"/>
</dbReference>
<proteinExistence type="predicted"/>
<organism evidence="4 5">
    <name type="scientific">Daejeonella rubra</name>
    <dbReference type="NCBI Taxonomy" id="990371"/>
    <lineage>
        <taxon>Bacteria</taxon>
        <taxon>Pseudomonadati</taxon>
        <taxon>Bacteroidota</taxon>
        <taxon>Sphingobacteriia</taxon>
        <taxon>Sphingobacteriales</taxon>
        <taxon>Sphingobacteriaceae</taxon>
        <taxon>Daejeonella</taxon>
    </lineage>
</organism>
<dbReference type="PANTHER" id="PTHR30015">
    <property type="entry name" value="MRR RESTRICTION SYSTEM PROTEIN"/>
    <property type="match status" value="1"/>
</dbReference>
<dbReference type="AlphaFoldDB" id="A0A1G9X2W8"/>
<dbReference type="Pfam" id="PF14338">
    <property type="entry name" value="Mrr_N"/>
    <property type="match status" value="1"/>
</dbReference>
<dbReference type="PANTHER" id="PTHR30015:SF7">
    <property type="entry name" value="TYPE IV METHYL-DIRECTED RESTRICTION ENZYME ECOKMRR"/>
    <property type="match status" value="1"/>
</dbReference>
<dbReference type="Pfam" id="PF04471">
    <property type="entry name" value="Mrr_cat"/>
    <property type="match status" value="1"/>
</dbReference>
<gene>
    <name evidence="4" type="ORF">SAMN05421813_12833</name>
</gene>
<dbReference type="GO" id="GO:0009307">
    <property type="term" value="P:DNA restriction-modification system"/>
    <property type="evidence" value="ECO:0007669"/>
    <property type="project" value="InterPro"/>
</dbReference>
<dbReference type="OrthoDB" id="9764212at2"/>
<dbReference type="Proteomes" id="UP000199226">
    <property type="component" value="Unassembled WGS sequence"/>
</dbReference>
<accession>A0A1G9X2W8</accession>
<feature type="region of interest" description="Disordered" evidence="1">
    <location>
        <begin position="112"/>
        <end position="137"/>
    </location>
</feature>
<evidence type="ECO:0000256" key="1">
    <source>
        <dbReference type="SAM" id="MobiDB-lite"/>
    </source>
</evidence>
<feature type="domain" description="Restriction system protein Mrr-like N-terminal" evidence="3">
    <location>
        <begin position="5"/>
        <end position="90"/>
    </location>
</feature>
<protein>
    <submittedName>
        <fullName evidence="4">Restriction system protein</fullName>
    </submittedName>
</protein>
<name>A0A1G9X2W8_9SPHI</name>
<dbReference type="STRING" id="990371.SAMN05421813_12833"/>
<evidence type="ECO:0000259" key="2">
    <source>
        <dbReference type="Pfam" id="PF04471"/>
    </source>
</evidence>
<dbReference type="RefSeq" id="WP_090706356.1">
    <property type="nucleotide sequence ID" value="NZ_FNHH01000028.1"/>
</dbReference>
<dbReference type="SUPFAM" id="SSF52980">
    <property type="entry name" value="Restriction endonuclease-like"/>
    <property type="match status" value="1"/>
</dbReference>
<feature type="compositionally biased region" description="Polar residues" evidence="1">
    <location>
        <begin position="112"/>
        <end position="132"/>
    </location>
</feature>
<evidence type="ECO:0000259" key="3">
    <source>
        <dbReference type="Pfam" id="PF14338"/>
    </source>
</evidence>
<dbReference type="InterPro" id="IPR011335">
    <property type="entry name" value="Restrct_endonuc-II-like"/>
</dbReference>
<dbReference type="InterPro" id="IPR011856">
    <property type="entry name" value="tRNA_endonuc-like_dom_sf"/>
</dbReference>
<evidence type="ECO:0000313" key="4">
    <source>
        <dbReference type="EMBL" id="SDM91047.1"/>
    </source>
</evidence>
<dbReference type="Gene3D" id="3.40.1350.10">
    <property type="match status" value="1"/>
</dbReference>
<reference evidence="5" key="1">
    <citation type="submission" date="2016-10" db="EMBL/GenBank/DDBJ databases">
        <authorList>
            <person name="Varghese N."/>
            <person name="Submissions S."/>
        </authorList>
    </citation>
    <scope>NUCLEOTIDE SEQUENCE [LARGE SCALE GENOMIC DNA]</scope>
    <source>
        <strain evidence="5">DSM 24536</strain>
    </source>
</reference>
<dbReference type="InterPro" id="IPR025745">
    <property type="entry name" value="Mrr-like_N_dom"/>
</dbReference>
<dbReference type="GO" id="GO:0003677">
    <property type="term" value="F:DNA binding"/>
    <property type="evidence" value="ECO:0007669"/>
    <property type="project" value="InterPro"/>
</dbReference>